<dbReference type="PROSITE" id="PS51186">
    <property type="entry name" value="GNAT"/>
    <property type="match status" value="1"/>
</dbReference>
<dbReference type="InterPro" id="IPR051908">
    <property type="entry name" value="Ribosomal_N-acetyltransferase"/>
</dbReference>
<evidence type="ECO:0000259" key="1">
    <source>
        <dbReference type="PROSITE" id="PS51186"/>
    </source>
</evidence>
<dbReference type="InterPro" id="IPR016181">
    <property type="entry name" value="Acyl_CoA_acyltransferase"/>
</dbReference>
<keyword evidence="2" id="KW-0808">Transferase</keyword>
<feature type="domain" description="N-acetyltransferase" evidence="1">
    <location>
        <begin position="18"/>
        <end position="181"/>
    </location>
</feature>
<name>A0A7W8QKJ6_9ACTN</name>
<dbReference type="PANTHER" id="PTHR43441:SF10">
    <property type="entry name" value="ACETYLTRANSFERASE"/>
    <property type="match status" value="1"/>
</dbReference>
<dbReference type="Pfam" id="PF13302">
    <property type="entry name" value="Acetyltransf_3"/>
    <property type="match status" value="1"/>
</dbReference>
<proteinExistence type="predicted"/>
<keyword evidence="3" id="KW-1185">Reference proteome</keyword>
<protein>
    <submittedName>
        <fullName evidence="2">RimJ/RimL family protein N-acetyltransferase</fullName>
    </submittedName>
</protein>
<dbReference type="GO" id="GO:0008999">
    <property type="term" value="F:protein-N-terminal-alanine acetyltransferase activity"/>
    <property type="evidence" value="ECO:0007669"/>
    <property type="project" value="TreeGrafter"/>
</dbReference>
<gene>
    <name evidence="2" type="ORF">HDA36_001783</name>
</gene>
<dbReference type="InterPro" id="IPR000182">
    <property type="entry name" value="GNAT_dom"/>
</dbReference>
<dbReference type="AlphaFoldDB" id="A0A7W8QKJ6"/>
<organism evidence="2 3">
    <name type="scientific">Nocardiopsis composta</name>
    <dbReference type="NCBI Taxonomy" id="157465"/>
    <lineage>
        <taxon>Bacteria</taxon>
        <taxon>Bacillati</taxon>
        <taxon>Actinomycetota</taxon>
        <taxon>Actinomycetes</taxon>
        <taxon>Streptosporangiales</taxon>
        <taxon>Nocardiopsidaceae</taxon>
        <taxon>Nocardiopsis</taxon>
    </lineage>
</organism>
<accession>A0A7W8QKJ6</accession>
<dbReference type="PANTHER" id="PTHR43441">
    <property type="entry name" value="RIBOSOMAL-PROTEIN-SERINE ACETYLTRANSFERASE"/>
    <property type="match status" value="1"/>
</dbReference>
<dbReference type="Proteomes" id="UP000572635">
    <property type="component" value="Unassembled WGS sequence"/>
</dbReference>
<evidence type="ECO:0000313" key="2">
    <source>
        <dbReference type="EMBL" id="MBB5431699.1"/>
    </source>
</evidence>
<dbReference type="RefSeq" id="WP_184391370.1">
    <property type="nucleotide sequence ID" value="NZ_BAAAJD010000159.1"/>
</dbReference>
<comment type="caution">
    <text evidence="2">The sequence shown here is derived from an EMBL/GenBank/DDBJ whole genome shotgun (WGS) entry which is preliminary data.</text>
</comment>
<reference evidence="2 3" key="1">
    <citation type="submission" date="2020-08" db="EMBL/GenBank/DDBJ databases">
        <title>Sequencing the genomes of 1000 actinobacteria strains.</title>
        <authorList>
            <person name="Klenk H.-P."/>
        </authorList>
    </citation>
    <scope>NUCLEOTIDE SEQUENCE [LARGE SCALE GENOMIC DNA]</scope>
    <source>
        <strain evidence="2 3">DSM 44551</strain>
    </source>
</reference>
<dbReference type="SUPFAM" id="SSF55729">
    <property type="entry name" value="Acyl-CoA N-acyltransferases (Nat)"/>
    <property type="match status" value="1"/>
</dbReference>
<dbReference type="Gene3D" id="3.40.630.30">
    <property type="match status" value="1"/>
</dbReference>
<dbReference type="GO" id="GO:1990189">
    <property type="term" value="F:protein N-terminal-serine acetyltransferase activity"/>
    <property type="evidence" value="ECO:0007669"/>
    <property type="project" value="TreeGrafter"/>
</dbReference>
<evidence type="ECO:0000313" key="3">
    <source>
        <dbReference type="Proteomes" id="UP000572635"/>
    </source>
</evidence>
<dbReference type="GO" id="GO:0005737">
    <property type="term" value="C:cytoplasm"/>
    <property type="evidence" value="ECO:0007669"/>
    <property type="project" value="TreeGrafter"/>
</dbReference>
<sequence length="188" mass="21358">MIEMSALREKPTLTGERVRLVPLSEEHTDDFYASANDDEIRRLTGTHRVFGYEEVREWCAGRPGRPDRLDLAILSRPEGRFVGELALLDVDPENESAAYRIALSALEFTGQGIGKEATRLLLRYAFDEVGLHRVWLEVYSFNMRAIAVYRSCGFAVEGRLRDALLWEGRRHDALVMGVLEQDFRKAGG</sequence>
<dbReference type="EMBL" id="JACHDB010000001">
    <property type="protein sequence ID" value="MBB5431699.1"/>
    <property type="molecule type" value="Genomic_DNA"/>
</dbReference>